<reference evidence="2 3" key="1">
    <citation type="journal article" date="2021" name="Elife">
        <title>Chloroplast acquisition without the gene transfer in kleptoplastic sea slugs, Plakobranchus ocellatus.</title>
        <authorList>
            <person name="Maeda T."/>
            <person name="Takahashi S."/>
            <person name="Yoshida T."/>
            <person name="Shimamura S."/>
            <person name="Takaki Y."/>
            <person name="Nagai Y."/>
            <person name="Toyoda A."/>
            <person name="Suzuki Y."/>
            <person name="Arimoto A."/>
            <person name="Ishii H."/>
            <person name="Satoh N."/>
            <person name="Nishiyama T."/>
            <person name="Hasebe M."/>
            <person name="Maruyama T."/>
            <person name="Minagawa J."/>
            <person name="Obokata J."/>
            <person name="Shigenobu S."/>
        </authorList>
    </citation>
    <scope>NUCLEOTIDE SEQUENCE [LARGE SCALE GENOMIC DNA]</scope>
</reference>
<gene>
    <name evidence="2" type="ORF">ElyMa_005642900</name>
</gene>
<sequence length="111" mass="12565">MLNAHIVFKASGGTLNILDFLKAVISNNIFAGFAVPESPDDHTVRLIGRHFADILPASEYKARPQKKCRACSAKKIRKDTRYFCPDCPSKPGLCFLACFKAYHAERNYWRD</sequence>
<evidence type="ECO:0000313" key="3">
    <source>
        <dbReference type="Proteomes" id="UP000762676"/>
    </source>
</evidence>
<organism evidence="2 3">
    <name type="scientific">Elysia marginata</name>
    <dbReference type="NCBI Taxonomy" id="1093978"/>
    <lineage>
        <taxon>Eukaryota</taxon>
        <taxon>Metazoa</taxon>
        <taxon>Spiralia</taxon>
        <taxon>Lophotrochozoa</taxon>
        <taxon>Mollusca</taxon>
        <taxon>Gastropoda</taxon>
        <taxon>Heterobranchia</taxon>
        <taxon>Euthyneura</taxon>
        <taxon>Panpulmonata</taxon>
        <taxon>Sacoglossa</taxon>
        <taxon>Placobranchoidea</taxon>
        <taxon>Plakobranchidae</taxon>
        <taxon>Elysia</taxon>
    </lineage>
</organism>
<comment type="caution">
    <text evidence="2">The sequence shown here is derived from an EMBL/GenBank/DDBJ whole genome shotgun (WGS) entry which is preliminary data.</text>
</comment>
<proteinExistence type="predicted"/>
<dbReference type="Proteomes" id="UP000762676">
    <property type="component" value="Unassembled WGS sequence"/>
</dbReference>
<accession>A0AAV4F9N9</accession>
<dbReference type="Pfam" id="PF13842">
    <property type="entry name" value="zf-Tnp_2"/>
    <property type="match status" value="1"/>
</dbReference>
<name>A0AAV4F9N9_9GAST</name>
<feature type="domain" description="PiggyBac transposable element-derived protein 4 C-terminal zinc-finger" evidence="1">
    <location>
        <begin position="62"/>
        <end position="103"/>
    </location>
</feature>
<keyword evidence="3" id="KW-1185">Reference proteome</keyword>
<evidence type="ECO:0000259" key="1">
    <source>
        <dbReference type="Pfam" id="PF13842"/>
    </source>
</evidence>
<dbReference type="EMBL" id="BMAT01011286">
    <property type="protein sequence ID" value="GFR69942.1"/>
    <property type="molecule type" value="Genomic_DNA"/>
</dbReference>
<dbReference type="AlphaFoldDB" id="A0AAV4F9N9"/>
<evidence type="ECO:0000313" key="2">
    <source>
        <dbReference type="EMBL" id="GFR69942.1"/>
    </source>
</evidence>
<protein>
    <submittedName>
        <fullName evidence="2">PiggyBac transposase Uribo2</fullName>
    </submittedName>
</protein>
<dbReference type="InterPro" id="IPR032718">
    <property type="entry name" value="PGBD4_Znf_C"/>
</dbReference>